<gene>
    <name evidence="1" type="ORF">EYM_04570</name>
</gene>
<evidence type="ECO:0000313" key="1">
    <source>
        <dbReference type="EMBL" id="ALU12502.1"/>
    </source>
</evidence>
<dbReference type="EMBL" id="CP006867">
    <property type="protein sequence ID" value="ALU12502.1"/>
    <property type="molecule type" value="Genomic_DNA"/>
</dbReference>
<dbReference type="OrthoDB" id="34551at2157"/>
<dbReference type="GeneID" id="30680304"/>
<protein>
    <submittedName>
        <fullName evidence="1">Uncharacterized protein</fullName>
    </submittedName>
</protein>
<dbReference type="Proteomes" id="UP000060778">
    <property type="component" value="Chromosome"/>
</dbReference>
<dbReference type="RefSeq" id="WP_075049855.1">
    <property type="nucleotide sequence ID" value="NZ_CP006867.1"/>
</dbReference>
<name>A0A0U3FKY8_9CREN</name>
<dbReference type="AlphaFoldDB" id="A0A0U3FKY8"/>
<sequence>MQGEVKEGFLLKYKDVTWMVKGVEHPEGFAVAFPRYVGNRKVSDTTSLSSILNLVRRCDCAPRPVPLVPLSKAIIMNPLDLIEADKVAKDFASILPKGAGLTGSRVVGIEGDLDLVYYNNFERVIKALREMRESGETEPPKWGKWDSLGSGAVEYRSREALLEGEWRGYHYSIRLVGPNRAPTRPSVIGARSVRGVIVEAQGNVMPYVYQLDNGIVIESLRMQHSELKVGMEIEVRGSWELSTLGERLHLGLGSYLNVISY</sequence>
<dbReference type="KEGG" id="iis:EYM_04570"/>
<reference evidence="1 2" key="1">
    <citation type="submission" date="2013-11" db="EMBL/GenBank/DDBJ databases">
        <title>Comparative genomics of Ignicoccus.</title>
        <authorList>
            <person name="Podar M."/>
        </authorList>
    </citation>
    <scope>NUCLEOTIDE SEQUENCE [LARGE SCALE GENOMIC DNA]</scope>
    <source>
        <strain evidence="1 2">DSM 13165</strain>
    </source>
</reference>
<accession>A0A0U3FKY8</accession>
<keyword evidence="2" id="KW-1185">Reference proteome</keyword>
<organism evidence="1 2">
    <name type="scientific">Ignicoccus islandicus DSM 13165</name>
    <dbReference type="NCBI Taxonomy" id="940295"/>
    <lineage>
        <taxon>Archaea</taxon>
        <taxon>Thermoproteota</taxon>
        <taxon>Thermoprotei</taxon>
        <taxon>Desulfurococcales</taxon>
        <taxon>Desulfurococcaceae</taxon>
        <taxon>Ignicoccus</taxon>
    </lineage>
</organism>
<evidence type="ECO:0000313" key="2">
    <source>
        <dbReference type="Proteomes" id="UP000060778"/>
    </source>
</evidence>
<proteinExistence type="predicted"/>
<dbReference type="STRING" id="940295.EYM_04570"/>